<reference evidence="1" key="1">
    <citation type="submission" date="2014-09" db="EMBL/GenBank/DDBJ databases">
        <authorList>
            <person name="Magalhaes I.L.F."/>
            <person name="Oliveira U."/>
            <person name="Santos F.R."/>
            <person name="Vidigal T.H.D.A."/>
            <person name="Brescovit A.D."/>
            <person name="Santos A.J."/>
        </authorList>
    </citation>
    <scope>NUCLEOTIDE SEQUENCE</scope>
    <source>
        <tissue evidence="1">Shoot tissue taken approximately 20 cm above the soil surface</tissue>
    </source>
</reference>
<name>A0A0A8YCH1_ARUDO</name>
<reference evidence="1" key="2">
    <citation type="journal article" date="2015" name="Data Brief">
        <title>Shoot transcriptome of the giant reed, Arundo donax.</title>
        <authorList>
            <person name="Barrero R.A."/>
            <person name="Guerrero F.D."/>
            <person name="Moolhuijzen P."/>
            <person name="Goolsby J.A."/>
            <person name="Tidwell J."/>
            <person name="Bellgard S.E."/>
            <person name="Bellgard M.I."/>
        </authorList>
    </citation>
    <scope>NUCLEOTIDE SEQUENCE</scope>
    <source>
        <tissue evidence="1">Shoot tissue taken approximately 20 cm above the soil surface</tissue>
    </source>
</reference>
<proteinExistence type="predicted"/>
<organism evidence="1">
    <name type="scientific">Arundo donax</name>
    <name type="common">Giant reed</name>
    <name type="synonym">Donax arundinaceus</name>
    <dbReference type="NCBI Taxonomy" id="35708"/>
    <lineage>
        <taxon>Eukaryota</taxon>
        <taxon>Viridiplantae</taxon>
        <taxon>Streptophyta</taxon>
        <taxon>Embryophyta</taxon>
        <taxon>Tracheophyta</taxon>
        <taxon>Spermatophyta</taxon>
        <taxon>Magnoliopsida</taxon>
        <taxon>Liliopsida</taxon>
        <taxon>Poales</taxon>
        <taxon>Poaceae</taxon>
        <taxon>PACMAD clade</taxon>
        <taxon>Arundinoideae</taxon>
        <taxon>Arundineae</taxon>
        <taxon>Arundo</taxon>
    </lineage>
</organism>
<sequence>MAIRSHSPNKHSVRLSS</sequence>
<protein>
    <submittedName>
        <fullName evidence="1">Uncharacterized protein</fullName>
    </submittedName>
</protein>
<evidence type="ECO:0000313" key="1">
    <source>
        <dbReference type="EMBL" id="JAD23163.1"/>
    </source>
</evidence>
<dbReference type="AlphaFoldDB" id="A0A0A8YCH1"/>
<accession>A0A0A8YCH1</accession>
<dbReference type="EMBL" id="GBRH01274732">
    <property type="protein sequence ID" value="JAD23163.1"/>
    <property type="molecule type" value="Transcribed_RNA"/>
</dbReference>